<evidence type="ECO:0000256" key="2">
    <source>
        <dbReference type="ARBA" id="ARBA00022475"/>
    </source>
</evidence>
<keyword evidence="10" id="KW-0807">Transducer</keyword>
<reference evidence="18 19" key="1">
    <citation type="journal article" date="2012" name="Nature">
        <title>The bonobo genome compared with the chimpanzee and human genomes.</title>
        <authorList>
            <person name="Prufer K."/>
            <person name="Munch K."/>
            <person name="Hellmann I."/>
            <person name="Akagi K."/>
            <person name="Miller J.R."/>
            <person name="Walenz B."/>
            <person name="Koren S."/>
            <person name="Sutton G."/>
            <person name="Kodira C."/>
            <person name="Winer R."/>
            <person name="Knight J.R."/>
            <person name="Mullikin J.C."/>
            <person name="Meader S.J."/>
            <person name="Ponting C.P."/>
            <person name="Lunter G."/>
            <person name="Higashino S."/>
            <person name="Hobolth A."/>
            <person name="Dutheil J."/>
            <person name="Karakoc E."/>
            <person name="Alkan C."/>
            <person name="Sajjadian S."/>
            <person name="Catacchio C.R."/>
            <person name="Ventura M."/>
            <person name="Marques-Bonet T."/>
            <person name="Eichler E.E."/>
            <person name="Andre C."/>
            <person name="Atencia R."/>
            <person name="Mugisha L."/>
            <person name="Junhold J."/>
            <person name="Patterson N."/>
            <person name="Siebauer M."/>
            <person name="Good J.M."/>
            <person name="Fischer A."/>
            <person name="Ptak S.E."/>
            <person name="Lachmann M."/>
            <person name="Symer D.E."/>
            <person name="Mailund T."/>
            <person name="Schierup M.H."/>
            <person name="Andres A.M."/>
            <person name="Kelso J."/>
            <person name="Paabo S."/>
        </authorList>
    </citation>
    <scope>NUCLEOTIDE SEQUENCE [LARGE SCALE GENOMIC DNA]</scope>
</reference>
<keyword evidence="19" id="KW-1185">Reference proteome</keyword>
<evidence type="ECO:0000256" key="12">
    <source>
        <dbReference type="ARBA" id="ARBA00069217"/>
    </source>
</evidence>
<feature type="transmembrane region" description="Helical" evidence="16">
    <location>
        <begin position="289"/>
        <end position="312"/>
    </location>
</feature>
<dbReference type="CTD" id="339403"/>
<evidence type="ECO:0000256" key="4">
    <source>
        <dbReference type="ARBA" id="ARBA00022989"/>
    </source>
</evidence>
<dbReference type="PROSITE" id="PS50262">
    <property type="entry name" value="G_PROTEIN_RECEP_F1_2"/>
    <property type="match status" value="1"/>
</dbReference>
<organism evidence="18 19">
    <name type="scientific">Pan paniscus</name>
    <name type="common">Pygmy chimpanzee</name>
    <name type="synonym">Bonobo</name>
    <dbReference type="NCBI Taxonomy" id="9597"/>
    <lineage>
        <taxon>Eukaryota</taxon>
        <taxon>Metazoa</taxon>
        <taxon>Chordata</taxon>
        <taxon>Craniata</taxon>
        <taxon>Vertebrata</taxon>
        <taxon>Euteleostomi</taxon>
        <taxon>Mammalia</taxon>
        <taxon>Eutheria</taxon>
        <taxon>Euarchontoglires</taxon>
        <taxon>Primates</taxon>
        <taxon>Haplorrhini</taxon>
        <taxon>Catarrhini</taxon>
        <taxon>Hominidae</taxon>
        <taxon>Pan</taxon>
    </lineage>
</organism>
<evidence type="ECO:0000256" key="11">
    <source>
        <dbReference type="ARBA" id="ARBA00056322"/>
    </source>
</evidence>
<evidence type="ECO:0000256" key="1">
    <source>
        <dbReference type="ARBA" id="ARBA00004651"/>
    </source>
</evidence>
<keyword evidence="9" id="KW-0325">Glycoprotein</keyword>
<dbReference type="GO" id="GO:0006955">
    <property type="term" value="P:immune response"/>
    <property type="evidence" value="ECO:0007669"/>
    <property type="project" value="TreeGrafter"/>
</dbReference>
<keyword evidence="5" id="KW-0297">G-protein coupled receptor</keyword>
<dbReference type="GO" id="GO:0007204">
    <property type="term" value="P:positive regulation of cytosolic calcium ion concentration"/>
    <property type="evidence" value="ECO:0007669"/>
    <property type="project" value="TreeGrafter"/>
</dbReference>
<dbReference type="AlphaFoldDB" id="A0A2R8ZC43"/>
<evidence type="ECO:0000256" key="8">
    <source>
        <dbReference type="ARBA" id="ARBA00023170"/>
    </source>
</evidence>
<dbReference type="Proteomes" id="UP000240080">
    <property type="component" value="Chromosome 1"/>
</dbReference>
<dbReference type="InterPro" id="IPR050119">
    <property type="entry name" value="CCR1-9-like"/>
</dbReference>
<evidence type="ECO:0000256" key="14">
    <source>
        <dbReference type="ARBA" id="ARBA00082022"/>
    </source>
</evidence>
<dbReference type="GO" id="GO:0019957">
    <property type="term" value="F:C-C chemokine binding"/>
    <property type="evidence" value="ECO:0007669"/>
    <property type="project" value="TreeGrafter"/>
</dbReference>
<dbReference type="PRINTS" id="PR00237">
    <property type="entry name" value="GPCRRHODOPSN"/>
</dbReference>
<dbReference type="CDD" id="cd15925">
    <property type="entry name" value="7tmA_RNL3R2"/>
    <property type="match status" value="1"/>
</dbReference>
<name>A0A2R8ZC43_PANPA</name>
<evidence type="ECO:0000256" key="9">
    <source>
        <dbReference type="ARBA" id="ARBA00023180"/>
    </source>
</evidence>
<gene>
    <name evidence="18" type="primary">RXFP4</name>
</gene>
<evidence type="ECO:0000256" key="6">
    <source>
        <dbReference type="ARBA" id="ARBA00023136"/>
    </source>
</evidence>
<dbReference type="KEGG" id="pps:100985577"/>
<comment type="subcellular location">
    <subcellularLocation>
        <location evidence="1">Cell membrane</location>
        <topology evidence="1">Multi-pass membrane protein</topology>
    </subcellularLocation>
</comment>
<feature type="transmembrane region" description="Helical" evidence="16">
    <location>
        <begin position="250"/>
        <end position="269"/>
    </location>
</feature>
<sequence>MPTLNTSASPPTFFWANASGGSVLSADDAPMPVKFLALRLMVALAYGLVGAIGLLGNLAVLWVLSNCARRAPGPPSDTFVFNLALADLGLALTLPFWAAESALDFHWPFGGALCKMVLTATVLNVYASIFLITALSVARYWVVAMAAGPGTHLSLFWARIATLAVWVAAALVTVPTAVFGVEGEVCGVRLCLLRFPSRYWLGAYQLQRVVLAFMVPLGVITTSYLLLLAFLQRRQRRRQDSRVVARSVRILVASFFLCWFPNHVVTLWGVLVKFDLVPWNSTFYTIQTYVFPVTTCLAHSNSCLNPMLYCLLRREPRQALADTFRDLRSRLWPQGGGWVQQVALKQVGRRWVASNPRESRPSTLLTNLDRGTPG</sequence>
<dbReference type="InterPro" id="IPR000276">
    <property type="entry name" value="GPCR_Rhodpsn"/>
</dbReference>
<dbReference type="SUPFAM" id="SSF81321">
    <property type="entry name" value="Family A G protein-coupled receptor-like"/>
    <property type="match status" value="1"/>
</dbReference>
<protein>
    <recommendedName>
        <fullName evidence="12">Relaxin-3 receptor 2</fullName>
    </recommendedName>
    <alternativeName>
        <fullName evidence="14">G-protein coupled receptor 100</fullName>
    </alternativeName>
    <alternativeName>
        <fullName evidence="15">Insulin-like peptide INSL5 receptor</fullName>
    </alternativeName>
    <alternativeName>
        <fullName evidence="13">Relaxin family peptide receptor 4</fullName>
    </alternativeName>
</protein>
<dbReference type="GO" id="GO:0019722">
    <property type="term" value="P:calcium-mediated signaling"/>
    <property type="evidence" value="ECO:0007669"/>
    <property type="project" value="TreeGrafter"/>
</dbReference>
<dbReference type="InterPro" id="IPR017452">
    <property type="entry name" value="GPCR_Rhodpsn_7TM"/>
</dbReference>
<dbReference type="STRING" id="9597.ENSPPAP00000002631"/>
<keyword evidence="2" id="KW-1003">Cell membrane</keyword>
<dbReference type="Ensembl" id="ENSPPAT00000012492.1">
    <property type="protein sequence ID" value="ENSPPAP00000002631.1"/>
    <property type="gene ID" value="ENSPPAG00000011483.1"/>
</dbReference>
<evidence type="ECO:0000313" key="18">
    <source>
        <dbReference type="Ensembl" id="ENSPPAP00000002631.1"/>
    </source>
</evidence>
<evidence type="ECO:0000313" key="19">
    <source>
        <dbReference type="Proteomes" id="UP000240080"/>
    </source>
</evidence>
<evidence type="ECO:0000256" key="16">
    <source>
        <dbReference type="SAM" id="Phobius"/>
    </source>
</evidence>
<dbReference type="FunFam" id="1.20.1070.10:FF:000273">
    <property type="entry name" value="Relaxin family peptide/INSL5 receptor 4"/>
    <property type="match status" value="1"/>
</dbReference>
<dbReference type="GO" id="GO:0009897">
    <property type="term" value="C:external side of plasma membrane"/>
    <property type="evidence" value="ECO:0007669"/>
    <property type="project" value="TreeGrafter"/>
</dbReference>
<reference evidence="18" key="2">
    <citation type="submission" date="2025-08" db="UniProtKB">
        <authorList>
            <consortium name="Ensembl"/>
        </authorList>
    </citation>
    <scope>IDENTIFICATION</scope>
</reference>
<dbReference type="PANTHER" id="PTHR10489:SF951">
    <property type="entry name" value="RELAXIN FAMILY PEPTIDE_INSL5 RECEPTOR 4"/>
    <property type="match status" value="1"/>
</dbReference>
<dbReference type="Gene3D" id="1.20.1070.10">
    <property type="entry name" value="Rhodopsin 7-helix transmembrane proteins"/>
    <property type="match status" value="1"/>
</dbReference>
<dbReference type="PRINTS" id="PR00241">
    <property type="entry name" value="ANGIOTENSINR"/>
</dbReference>
<reference evidence="18" key="3">
    <citation type="submission" date="2025-09" db="UniProtKB">
        <authorList>
            <consortium name="Ensembl"/>
        </authorList>
    </citation>
    <scope>IDENTIFICATION</scope>
</reference>
<evidence type="ECO:0000256" key="7">
    <source>
        <dbReference type="ARBA" id="ARBA00023157"/>
    </source>
</evidence>
<dbReference type="Pfam" id="PF00001">
    <property type="entry name" value="7tm_1"/>
    <property type="match status" value="1"/>
</dbReference>
<comment type="function">
    <text evidence="11">High affinity receptor for INSL5. Also acts as a receptor for RLN3/relaxin-3, as well as bradykinin and kallidin. Binding of the ligand inhibit cAMP accumulation.</text>
</comment>
<keyword evidence="6 16" id="KW-0472">Membrane</keyword>
<feature type="transmembrane region" description="Helical" evidence="16">
    <location>
        <begin position="40"/>
        <end position="67"/>
    </location>
</feature>
<evidence type="ECO:0000256" key="10">
    <source>
        <dbReference type="ARBA" id="ARBA00023224"/>
    </source>
</evidence>
<dbReference type="GO" id="GO:0060326">
    <property type="term" value="P:cell chemotaxis"/>
    <property type="evidence" value="ECO:0007669"/>
    <property type="project" value="TreeGrafter"/>
</dbReference>
<evidence type="ECO:0000256" key="3">
    <source>
        <dbReference type="ARBA" id="ARBA00022692"/>
    </source>
</evidence>
<feature type="transmembrane region" description="Helical" evidence="16">
    <location>
        <begin position="154"/>
        <end position="174"/>
    </location>
</feature>
<feature type="transmembrane region" description="Helical" evidence="16">
    <location>
        <begin position="118"/>
        <end position="142"/>
    </location>
</feature>
<feature type="transmembrane region" description="Helical" evidence="16">
    <location>
        <begin position="209"/>
        <end position="230"/>
    </location>
</feature>
<feature type="transmembrane region" description="Helical" evidence="16">
    <location>
        <begin position="79"/>
        <end position="98"/>
    </location>
</feature>
<dbReference type="GeneID" id="100985577"/>
<dbReference type="GeneTree" id="ENSGT01130000278308"/>
<evidence type="ECO:0000256" key="13">
    <source>
        <dbReference type="ARBA" id="ARBA00080275"/>
    </source>
</evidence>
<accession>A0A2R8ZC43</accession>
<evidence type="ECO:0000256" key="15">
    <source>
        <dbReference type="ARBA" id="ARBA00084004"/>
    </source>
</evidence>
<evidence type="ECO:0000259" key="17">
    <source>
        <dbReference type="PROSITE" id="PS50262"/>
    </source>
</evidence>
<keyword evidence="4 16" id="KW-1133">Transmembrane helix</keyword>
<keyword evidence="7" id="KW-1015">Disulfide bond</keyword>
<dbReference type="RefSeq" id="XP_054956431.1">
    <property type="nucleotide sequence ID" value="XM_055100456.2"/>
</dbReference>
<dbReference type="PANTHER" id="PTHR10489">
    <property type="entry name" value="CELL ADHESION MOLECULE"/>
    <property type="match status" value="1"/>
</dbReference>
<dbReference type="GO" id="GO:2000253">
    <property type="term" value="P:positive regulation of feeding behavior"/>
    <property type="evidence" value="ECO:0007669"/>
    <property type="project" value="Ensembl"/>
</dbReference>
<proteinExistence type="predicted"/>
<keyword evidence="8" id="KW-0675">Receptor</keyword>
<keyword evidence="3 16" id="KW-0812">Transmembrane</keyword>
<dbReference type="OMA" id="WVLGNCA"/>
<feature type="domain" description="G-protein coupled receptors family 1 profile" evidence="17">
    <location>
        <begin position="56"/>
        <end position="309"/>
    </location>
</feature>
<evidence type="ECO:0000256" key="5">
    <source>
        <dbReference type="ARBA" id="ARBA00023040"/>
    </source>
</evidence>
<dbReference type="GO" id="GO:0016493">
    <property type="term" value="F:C-C chemokine receptor activity"/>
    <property type="evidence" value="ECO:0007669"/>
    <property type="project" value="TreeGrafter"/>
</dbReference>
<dbReference type="EMBL" id="AJFE02072237">
    <property type="status" value="NOT_ANNOTATED_CDS"/>
    <property type="molecule type" value="Genomic_DNA"/>
</dbReference>
<dbReference type="InterPro" id="IPR000248">
    <property type="entry name" value="ATII_rcpt"/>
</dbReference>